<accession>A0ABR7JSQ8</accession>
<keyword evidence="2" id="KW-1185">Reference proteome</keyword>
<dbReference type="SUPFAM" id="SSF101386">
    <property type="entry name" value="all-alpha NTP pyrophosphatases"/>
    <property type="match status" value="1"/>
</dbReference>
<organism evidence="1 2">
    <name type="scientific">Romboutsia faecis</name>
    <dbReference type="NCBI Taxonomy" id="2764597"/>
    <lineage>
        <taxon>Bacteria</taxon>
        <taxon>Bacillati</taxon>
        <taxon>Bacillota</taxon>
        <taxon>Clostridia</taxon>
        <taxon>Peptostreptococcales</taxon>
        <taxon>Peptostreptococcaceae</taxon>
        <taxon>Romboutsia</taxon>
    </lineage>
</organism>
<reference evidence="1 2" key="1">
    <citation type="submission" date="2020-08" db="EMBL/GenBank/DDBJ databases">
        <authorList>
            <person name="Liu C."/>
            <person name="Sun Q."/>
        </authorList>
    </citation>
    <scope>NUCLEOTIDE SEQUENCE [LARGE SCALE GENOMIC DNA]</scope>
    <source>
        <strain evidence="1 2">NSJ-18</strain>
    </source>
</reference>
<dbReference type="CDD" id="cd11523">
    <property type="entry name" value="NTP-PPase"/>
    <property type="match status" value="1"/>
</dbReference>
<gene>
    <name evidence="1" type="ORF">H8923_14415</name>
</gene>
<sequence length="166" mass="19151">MIIDLRNIQAEQVEFINYLESKPGAINPKSKFGVTKGQAIDLLSELMEVCNAAKVQKWWDKSNIDKDNVAEELADLMAHICNIANYLDIDLIHEVEELQIKSIEGIVLAFVQDVILLSNSNNKAFIRHRIFVILTKYIQLVYALGFNIEELKEAYYKKLKVNYTRF</sequence>
<dbReference type="RefSeq" id="WP_153972635.1">
    <property type="nucleotide sequence ID" value="NZ_JACRWE010000008.1"/>
</dbReference>
<dbReference type="InterPro" id="IPR014871">
    <property type="entry name" value="dUTPase/dCTP_pyrophosphatase"/>
</dbReference>
<dbReference type="Pfam" id="PF08761">
    <property type="entry name" value="dUTPase_2"/>
    <property type="match status" value="1"/>
</dbReference>
<evidence type="ECO:0000313" key="1">
    <source>
        <dbReference type="EMBL" id="MBC5997953.1"/>
    </source>
</evidence>
<proteinExistence type="predicted"/>
<evidence type="ECO:0000313" key="2">
    <source>
        <dbReference type="Proteomes" id="UP000609849"/>
    </source>
</evidence>
<dbReference type="EMBL" id="JACRWE010000008">
    <property type="protein sequence ID" value="MBC5997953.1"/>
    <property type="molecule type" value="Genomic_DNA"/>
</dbReference>
<comment type="caution">
    <text evidence="1">The sequence shown here is derived from an EMBL/GenBank/DDBJ whole genome shotgun (WGS) entry which is preliminary data.</text>
</comment>
<dbReference type="Proteomes" id="UP000609849">
    <property type="component" value="Unassembled WGS sequence"/>
</dbReference>
<protein>
    <submittedName>
        <fullName evidence="1">dUTP diphosphatase</fullName>
    </submittedName>
</protein>
<name>A0ABR7JSQ8_9FIRM</name>
<dbReference type="Gene3D" id="1.10.4010.10">
    <property type="entry name" value="Type II deoxyuridine triphosphatase"/>
    <property type="match status" value="1"/>
</dbReference>